<dbReference type="AlphaFoldDB" id="A0A9D4R0Y4"/>
<organism evidence="2 3">
    <name type="scientific">Dreissena polymorpha</name>
    <name type="common">Zebra mussel</name>
    <name type="synonym">Mytilus polymorpha</name>
    <dbReference type="NCBI Taxonomy" id="45954"/>
    <lineage>
        <taxon>Eukaryota</taxon>
        <taxon>Metazoa</taxon>
        <taxon>Spiralia</taxon>
        <taxon>Lophotrochozoa</taxon>
        <taxon>Mollusca</taxon>
        <taxon>Bivalvia</taxon>
        <taxon>Autobranchia</taxon>
        <taxon>Heteroconchia</taxon>
        <taxon>Euheterodonta</taxon>
        <taxon>Imparidentia</taxon>
        <taxon>Neoheterodontei</taxon>
        <taxon>Myida</taxon>
        <taxon>Dreissenoidea</taxon>
        <taxon>Dreissenidae</taxon>
        <taxon>Dreissena</taxon>
    </lineage>
</organism>
<proteinExistence type="predicted"/>
<gene>
    <name evidence="2" type="ORF">DPMN_092499</name>
</gene>
<reference evidence="2" key="1">
    <citation type="journal article" date="2019" name="bioRxiv">
        <title>The Genome of the Zebra Mussel, Dreissena polymorpha: A Resource for Invasive Species Research.</title>
        <authorList>
            <person name="McCartney M.A."/>
            <person name="Auch B."/>
            <person name="Kono T."/>
            <person name="Mallez S."/>
            <person name="Zhang Y."/>
            <person name="Obille A."/>
            <person name="Becker A."/>
            <person name="Abrahante J.E."/>
            <person name="Garbe J."/>
            <person name="Badalamenti J.P."/>
            <person name="Herman A."/>
            <person name="Mangelson H."/>
            <person name="Liachko I."/>
            <person name="Sullivan S."/>
            <person name="Sone E.D."/>
            <person name="Koren S."/>
            <person name="Silverstein K.A.T."/>
            <person name="Beckman K.B."/>
            <person name="Gohl D.M."/>
        </authorList>
    </citation>
    <scope>NUCLEOTIDE SEQUENCE</scope>
    <source>
        <strain evidence="2">Duluth1</strain>
        <tissue evidence="2">Whole animal</tissue>
    </source>
</reference>
<name>A0A9D4R0Y4_DREPO</name>
<evidence type="ECO:0000256" key="1">
    <source>
        <dbReference type="SAM" id="MobiDB-lite"/>
    </source>
</evidence>
<dbReference type="Proteomes" id="UP000828390">
    <property type="component" value="Unassembled WGS sequence"/>
</dbReference>
<dbReference type="EMBL" id="JAIWYP010000003">
    <property type="protein sequence ID" value="KAH3850093.1"/>
    <property type="molecule type" value="Genomic_DNA"/>
</dbReference>
<feature type="region of interest" description="Disordered" evidence="1">
    <location>
        <begin position="1"/>
        <end position="25"/>
    </location>
</feature>
<evidence type="ECO:0000313" key="2">
    <source>
        <dbReference type="EMBL" id="KAH3850093.1"/>
    </source>
</evidence>
<accession>A0A9D4R0Y4</accession>
<evidence type="ECO:0000313" key="3">
    <source>
        <dbReference type="Proteomes" id="UP000828390"/>
    </source>
</evidence>
<keyword evidence="3" id="KW-1185">Reference proteome</keyword>
<sequence>MFHEDLTSNVTSRVLTRKTAPPPGRHFHEDWTIDVKTAQHPNDPNVLTNVNEDWTIHLTSRVLTRKTAATPGGHVFIPSTNVMTNFELDRDIIGTNLWTKFHEDQTKSVASRELTRQNVDDARWTTDDARRTTHDRHKVIPKAHQKEKALRSVYRYR</sequence>
<comment type="caution">
    <text evidence="2">The sequence shown here is derived from an EMBL/GenBank/DDBJ whole genome shotgun (WGS) entry which is preliminary data.</text>
</comment>
<protein>
    <submittedName>
        <fullName evidence="2">Uncharacterized protein</fullName>
    </submittedName>
</protein>
<reference evidence="2" key="2">
    <citation type="submission" date="2020-11" db="EMBL/GenBank/DDBJ databases">
        <authorList>
            <person name="McCartney M.A."/>
            <person name="Auch B."/>
            <person name="Kono T."/>
            <person name="Mallez S."/>
            <person name="Becker A."/>
            <person name="Gohl D.M."/>
            <person name="Silverstein K.A.T."/>
            <person name="Koren S."/>
            <person name="Bechman K.B."/>
            <person name="Herman A."/>
            <person name="Abrahante J.E."/>
            <person name="Garbe J."/>
        </authorList>
    </citation>
    <scope>NUCLEOTIDE SEQUENCE</scope>
    <source>
        <strain evidence="2">Duluth1</strain>
        <tissue evidence="2">Whole animal</tissue>
    </source>
</reference>